<evidence type="ECO:0000313" key="2">
    <source>
        <dbReference type="EMBL" id="MBZ3882670.1"/>
    </source>
</evidence>
<dbReference type="InterPro" id="IPR036866">
    <property type="entry name" value="RibonucZ/Hydroxyglut_hydro"/>
</dbReference>
<dbReference type="PANTHER" id="PTHR23240">
    <property type="entry name" value="DNA CROSS-LINK REPAIR PROTEIN PSO2/SNM1-RELATED"/>
    <property type="match status" value="1"/>
</dbReference>
<evidence type="ECO:0000256" key="1">
    <source>
        <dbReference type="SAM" id="MobiDB-lite"/>
    </source>
</evidence>
<keyword evidence="3" id="KW-1185">Reference proteome</keyword>
<dbReference type="GO" id="GO:0003684">
    <property type="term" value="F:damaged DNA binding"/>
    <property type="evidence" value="ECO:0007669"/>
    <property type="project" value="TreeGrafter"/>
</dbReference>
<name>A0AA41N2Q1_SCICA</name>
<keyword evidence="2" id="KW-0269">Exonuclease</keyword>
<keyword evidence="2" id="KW-0378">Hydrolase</keyword>
<dbReference type="SUPFAM" id="SSF56281">
    <property type="entry name" value="Metallo-hydrolase/oxidoreductase"/>
    <property type="match status" value="1"/>
</dbReference>
<dbReference type="GO" id="GO:0035312">
    <property type="term" value="F:5'-3' DNA exonuclease activity"/>
    <property type="evidence" value="ECO:0007669"/>
    <property type="project" value="TreeGrafter"/>
</dbReference>
<accession>A0AA41N2Q1</accession>
<sequence>MCGVLIPHMPIAVDYWSLRQAICAQLFFLSHMHLNHTVGLASTWAWPLYCWPITAHLLHRHLQVSKQWNRTLEFDESHPLGFSVQLKPPDEKFTSLKPREEIDLEPPLIPGDNDGPAATGSKRAWISHDSPPSHSSKVAPLLVTEIRSLVLKYCLTPVNFFQAGFSSRSFDQQVEKYHQPSPK</sequence>
<dbReference type="EMBL" id="JAATJV010382887">
    <property type="protein sequence ID" value="MBZ3882670.1"/>
    <property type="molecule type" value="Genomic_DNA"/>
</dbReference>
<gene>
    <name evidence="2" type="ORF">SUZIE_169100</name>
</gene>
<keyword evidence="2" id="KW-0540">Nuclease</keyword>
<dbReference type="GO" id="GO:0006303">
    <property type="term" value="P:double-strand break repair via nonhomologous end joining"/>
    <property type="evidence" value="ECO:0007669"/>
    <property type="project" value="TreeGrafter"/>
</dbReference>
<evidence type="ECO:0000313" key="3">
    <source>
        <dbReference type="Proteomes" id="UP001166674"/>
    </source>
</evidence>
<organism evidence="2 3">
    <name type="scientific">Sciurus carolinensis</name>
    <name type="common">Eastern gray squirrel</name>
    <dbReference type="NCBI Taxonomy" id="30640"/>
    <lineage>
        <taxon>Eukaryota</taxon>
        <taxon>Metazoa</taxon>
        <taxon>Chordata</taxon>
        <taxon>Craniata</taxon>
        <taxon>Vertebrata</taxon>
        <taxon>Euteleostomi</taxon>
        <taxon>Mammalia</taxon>
        <taxon>Eutheria</taxon>
        <taxon>Euarchontoglires</taxon>
        <taxon>Glires</taxon>
        <taxon>Rodentia</taxon>
        <taxon>Sciuromorpha</taxon>
        <taxon>Sciuridae</taxon>
        <taxon>Sciurinae</taxon>
        <taxon>Sciurini</taxon>
        <taxon>Sciurus</taxon>
    </lineage>
</organism>
<dbReference type="GO" id="GO:0000723">
    <property type="term" value="P:telomere maintenance"/>
    <property type="evidence" value="ECO:0007669"/>
    <property type="project" value="TreeGrafter"/>
</dbReference>
<dbReference type="PANTHER" id="PTHR23240:SF26">
    <property type="entry name" value="5' EXONUCLEASE APOLLO"/>
    <property type="match status" value="1"/>
</dbReference>
<proteinExistence type="predicted"/>
<dbReference type="Gene3D" id="3.60.15.10">
    <property type="entry name" value="Ribonuclease Z/Hydroxyacylglutathione hydrolase-like"/>
    <property type="match status" value="1"/>
</dbReference>
<reference evidence="2" key="1">
    <citation type="submission" date="2020-03" db="EMBL/GenBank/DDBJ databases">
        <title>Studies in the Genomics of Life Span.</title>
        <authorList>
            <person name="Glass D."/>
        </authorList>
    </citation>
    <scope>NUCLEOTIDE SEQUENCE</scope>
    <source>
        <strain evidence="2">SUZIE</strain>
        <tissue evidence="2">Muscle</tissue>
    </source>
</reference>
<dbReference type="Proteomes" id="UP001166674">
    <property type="component" value="Unassembled WGS sequence"/>
</dbReference>
<protein>
    <submittedName>
        <fullName evidence="2">5' exonuclease Apollo</fullName>
    </submittedName>
</protein>
<dbReference type="GO" id="GO:0036297">
    <property type="term" value="P:interstrand cross-link repair"/>
    <property type="evidence" value="ECO:0007669"/>
    <property type="project" value="TreeGrafter"/>
</dbReference>
<dbReference type="AlphaFoldDB" id="A0AA41N2Q1"/>
<comment type="caution">
    <text evidence="2">The sequence shown here is derived from an EMBL/GenBank/DDBJ whole genome shotgun (WGS) entry which is preliminary data.</text>
</comment>
<feature type="region of interest" description="Disordered" evidence="1">
    <location>
        <begin position="104"/>
        <end position="134"/>
    </location>
</feature>